<protein>
    <recommendedName>
        <fullName evidence="3">Poly-gamma-glutamate system protein</fullName>
    </recommendedName>
</protein>
<dbReference type="KEGG" id="tli:Tlie_1765"/>
<keyword evidence="2" id="KW-1185">Reference proteome</keyword>
<dbReference type="NCBIfam" id="TIGR04332">
    <property type="entry name" value="gamma_Glu_sys"/>
    <property type="match status" value="1"/>
</dbReference>
<proteinExistence type="predicted"/>
<reference evidence="1 2" key="2">
    <citation type="journal article" date="2012" name="Stand. Genomic Sci.">
        <title>Genome sequence of the moderately thermophilic, amino-acid-degrading and sulfur-reducing bacterium Thermovirga lienii type strain (Cas60314(T)).</title>
        <authorList>
            <person name="Goker M."/>
            <person name="Saunders E."/>
            <person name="Lapidus A."/>
            <person name="Nolan M."/>
            <person name="Lucas S."/>
            <person name="Hammon N."/>
            <person name="Deshpande S."/>
            <person name="Cheng J.F."/>
            <person name="Han C."/>
            <person name="Tapia R."/>
            <person name="Goodwin L.A."/>
            <person name="Pitluck S."/>
            <person name="Liolios K."/>
            <person name="Mavromatis K."/>
            <person name="Pagani I."/>
            <person name="Ivanova N."/>
            <person name="Mikhailova N."/>
            <person name="Pati A."/>
            <person name="Chen A."/>
            <person name="Palaniappan K."/>
            <person name="Land M."/>
            <person name="Chang Y.J."/>
            <person name="Jeffries C.D."/>
            <person name="Brambilla E.M."/>
            <person name="Rohde M."/>
            <person name="Spring S."/>
            <person name="Detter J.C."/>
            <person name="Woyke T."/>
            <person name="Bristow J."/>
            <person name="Eisen J.A."/>
            <person name="Markowitz V."/>
            <person name="Hugenholtz P."/>
            <person name="Kyrpides N.C."/>
            <person name="Klenk H.P."/>
        </authorList>
    </citation>
    <scope>NUCLEOTIDE SEQUENCE [LARGE SCALE GENOMIC DNA]</scope>
    <source>
        <strain evidence="2">ATCC BAA-1197 / DSM 17291 / Cas60314</strain>
    </source>
</reference>
<dbReference type="AlphaFoldDB" id="G7V8M6"/>
<evidence type="ECO:0008006" key="3">
    <source>
        <dbReference type="Google" id="ProtNLM"/>
    </source>
</evidence>
<dbReference type="EMBL" id="CP003096">
    <property type="protein sequence ID" value="AER67487.1"/>
    <property type="molecule type" value="Genomic_DNA"/>
</dbReference>
<dbReference type="eggNOG" id="ENOG502Z9ES">
    <property type="taxonomic scope" value="Bacteria"/>
</dbReference>
<organism evidence="1 2">
    <name type="scientific">Thermovirga lienii (strain ATCC BAA-1197 / DSM 17291 / Cas60314)</name>
    <dbReference type="NCBI Taxonomy" id="580340"/>
    <lineage>
        <taxon>Bacteria</taxon>
        <taxon>Thermotogati</taxon>
        <taxon>Synergistota</taxon>
        <taxon>Synergistia</taxon>
        <taxon>Synergistales</taxon>
        <taxon>Thermovirgaceae</taxon>
        <taxon>Thermovirga</taxon>
    </lineage>
</organism>
<dbReference type="STRING" id="580340.Tlie_1765"/>
<accession>G7V8M6</accession>
<gene>
    <name evidence="1" type="ordered locus">Tlie_1765</name>
</gene>
<name>G7V8M6_THELD</name>
<dbReference type="InterPro" id="IPR027602">
    <property type="entry name" value="PGA_system"/>
</dbReference>
<evidence type="ECO:0000313" key="2">
    <source>
        <dbReference type="Proteomes" id="UP000005868"/>
    </source>
</evidence>
<dbReference type="HOGENOM" id="CLU_056932_0_0_0"/>
<evidence type="ECO:0000313" key="1">
    <source>
        <dbReference type="EMBL" id="AER67487.1"/>
    </source>
</evidence>
<sequence>MRALITFIKWELRTLLFGQGDENRTKATLMSSLVALLLVGIIMTGSPPLKGPEIEIWEKVRSAQDFLYQERMKMGIPSDPDADPWKTGLIGVEWSSITTTLGDLRAKRTSTDPRWSVVFYRWFTTLGLKEKDSVAILTSGSFPGFALSAIVAAEKLGLDVLLVPSLGASSWGANIPYLPITSILRILRSHGYVKAAPYFATLGGSGELGLDLPPEGIYALQKAAKEDNVTIISAKSFEELLELKWAKIAAFNPKAIVQIGGSQANLGTDPEVLTLQPGILRPKSGVSAGNGIIAKALNSEIPVIHMLNVKALCRKTGVPFDDEPLKKAPKQVSKLLSIVGLLLWVLYLFGFKRWIFEEEGSPHAKR</sequence>
<reference evidence="2" key="1">
    <citation type="submission" date="2011-10" db="EMBL/GenBank/DDBJ databases">
        <title>The complete genome of chromosome of Thermovirga lienii DSM 17291.</title>
        <authorList>
            <consortium name="US DOE Joint Genome Institute (JGI-PGF)"/>
            <person name="Lucas S."/>
            <person name="Copeland A."/>
            <person name="Lapidus A."/>
            <person name="Glavina del Rio T."/>
            <person name="Dalin E."/>
            <person name="Tice H."/>
            <person name="Bruce D."/>
            <person name="Goodwin L."/>
            <person name="Pitluck S."/>
            <person name="Peters L."/>
            <person name="Mikhailova N."/>
            <person name="Saunders E."/>
            <person name="Kyrpides N."/>
            <person name="Mavromatis K."/>
            <person name="Ivanova N."/>
            <person name="Last F.I."/>
            <person name="Brettin T."/>
            <person name="Detter J.C."/>
            <person name="Han C."/>
            <person name="Larimer F."/>
            <person name="Land M."/>
            <person name="Hauser L."/>
            <person name="Markowitz V."/>
            <person name="Cheng J.-F."/>
            <person name="Hugenholtz P."/>
            <person name="Woyke T."/>
            <person name="Wu D."/>
            <person name="Spring S."/>
            <person name="Schroeder M."/>
            <person name="Brambilla E.-M."/>
            <person name="Klenk H.-P."/>
            <person name="Eisen J.A."/>
        </authorList>
    </citation>
    <scope>NUCLEOTIDE SEQUENCE [LARGE SCALE GENOMIC DNA]</scope>
    <source>
        <strain evidence="2">ATCC BAA-1197 / DSM 17291 / Cas60314</strain>
    </source>
</reference>
<dbReference type="Proteomes" id="UP000005868">
    <property type="component" value="Chromosome"/>
</dbReference>